<dbReference type="InterPro" id="IPR023286">
    <property type="entry name" value="ABATE_dom_sf"/>
</dbReference>
<reference evidence="1 2" key="1">
    <citation type="submission" date="2018-06" db="EMBL/GenBank/DDBJ databases">
        <authorList>
            <person name="Strepis N."/>
        </authorList>
    </citation>
    <scope>NUCLEOTIDE SEQUENCE [LARGE SCALE GENOMIC DNA]</scope>
    <source>
        <strain evidence="1">LUCI</strain>
    </source>
</reference>
<accession>A0A498RAR7</accession>
<keyword evidence="2" id="KW-1185">Reference proteome</keyword>
<dbReference type="Gene3D" id="1.10.3300.10">
    <property type="entry name" value="Jann2411-like domain"/>
    <property type="match status" value="1"/>
</dbReference>
<sequence length="301" mass="34445">MQPMKNLLVGEKLIQKSGFNFIRNYPAFPLCHLQDGRICGSLTLSKEHIVNLFEYYEHPMPRKIITAIFGETAPDKLNPYTLFASIDSNNPQQVVQWFTHFGAPDGNVRFDAQAECYYPLDVFAKHVKEMNNVLTVIEALQSGAKSIDAIMTDIVKQYNGYIPGSICGYKEITEGVSDQIKDLFSKVNIFDLSPSYLGREYVDALFQHYLSDICPCIMWRDKANGNQPSLAWTSGPMISQLYFMLALDITAGKMPRKCMNDKCHRYFTPARSSTRYCSDICKERAKQHRHYKKLKNEQACE</sequence>
<protein>
    <submittedName>
        <fullName evidence="1">Uncharacterized protein</fullName>
    </submittedName>
</protein>
<organism evidence="1 2">
    <name type="scientific">Lucifera butyrica</name>
    <dbReference type="NCBI Taxonomy" id="1351585"/>
    <lineage>
        <taxon>Bacteria</taxon>
        <taxon>Bacillati</taxon>
        <taxon>Bacillota</taxon>
        <taxon>Negativicutes</taxon>
        <taxon>Veillonellales</taxon>
        <taxon>Veillonellaceae</taxon>
        <taxon>Lucifera</taxon>
    </lineage>
</organism>
<proteinExistence type="predicted"/>
<dbReference type="EMBL" id="UPPP01000094">
    <property type="protein sequence ID" value="VBB08574.1"/>
    <property type="molecule type" value="Genomic_DNA"/>
</dbReference>
<evidence type="ECO:0000313" key="2">
    <source>
        <dbReference type="Proteomes" id="UP000277811"/>
    </source>
</evidence>
<dbReference type="Proteomes" id="UP000277811">
    <property type="component" value="Unassembled WGS sequence"/>
</dbReference>
<gene>
    <name evidence="1" type="ORF">LUCI_3852</name>
</gene>
<dbReference type="AlphaFoldDB" id="A0A498RAR7"/>
<evidence type="ECO:0000313" key="1">
    <source>
        <dbReference type="EMBL" id="VBB08574.1"/>
    </source>
</evidence>
<dbReference type="SUPFAM" id="SSF160904">
    <property type="entry name" value="Jann2411-like"/>
    <property type="match status" value="1"/>
</dbReference>
<name>A0A498RAR7_9FIRM</name>